<reference evidence="4" key="2">
    <citation type="journal article" date="2019" name="Int. J. Syst. Evol. Microbiol.">
        <title>The Global Catalogue of Microorganisms (GCM) 10K type strain sequencing project: providing services to taxonomists for standard genome sequencing and annotation.</title>
        <authorList>
            <consortium name="The Broad Institute Genomics Platform"/>
            <consortium name="The Broad Institute Genome Sequencing Center for Infectious Disease"/>
            <person name="Wu L."/>
            <person name="Ma J."/>
        </authorList>
    </citation>
    <scope>NUCLEOTIDE SEQUENCE [LARGE SCALE GENOMIC DNA]</scope>
    <source>
        <strain evidence="4">CGMCC 1.15287</strain>
    </source>
</reference>
<gene>
    <name evidence="1" type="ORF">GCM10007422_17180</name>
    <name evidence="2" type="ORF">GGQ60_000558</name>
</gene>
<dbReference type="Proteomes" id="UP000532273">
    <property type="component" value="Unassembled WGS sequence"/>
</dbReference>
<comment type="caution">
    <text evidence="2">The sequence shown here is derived from an EMBL/GenBank/DDBJ whole genome shotgun (WGS) entry which is preliminary data.</text>
</comment>
<keyword evidence="4" id="KW-1185">Reference proteome</keyword>
<dbReference type="Proteomes" id="UP000642938">
    <property type="component" value="Unassembled WGS sequence"/>
</dbReference>
<reference evidence="1" key="1">
    <citation type="journal article" date="2014" name="Int. J. Syst. Evol. Microbiol.">
        <title>Complete genome of a new Firmicutes species belonging to the dominant human colonic microbiota ('Ruminococcus bicirculans') reveals two chromosomes and a selective capacity to utilize plant glucans.</title>
        <authorList>
            <consortium name="NISC Comparative Sequencing Program"/>
            <person name="Wegmann U."/>
            <person name="Louis P."/>
            <person name="Goesmann A."/>
            <person name="Henrissat B."/>
            <person name="Duncan S.H."/>
            <person name="Flint H.J."/>
        </authorList>
    </citation>
    <scope>NUCLEOTIDE SEQUENCE</scope>
    <source>
        <strain evidence="1">CGMCC 1.15287</strain>
    </source>
</reference>
<protein>
    <submittedName>
        <fullName evidence="2">Uncharacterized protein</fullName>
    </submittedName>
</protein>
<accession>A0A7W6P4A7</accession>
<evidence type="ECO:0000313" key="2">
    <source>
        <dbReference type="EMBL" id="MBB4106598.1"/>
    </source>
</evidence>
<evidence type="ECO:0000313" key="4">
    <source>
        <dbReference type="Proteomes" id="UP000642938"/>
    </source>
</evidence>
<dbReference type="AlphaFoldDB" id="A0A7W6P4A7"/>
<evidence type="ECO:0000313" key="1">
    <source>
        <dbReference type="EMBL" id="GGH02591.1"/>
    </source>
</evidence>
<reference evidence="2 3" key="3">
    <citation type="submission" date="2020-08" db="EMBL/GenBank/DDBJ databases">
        <title>Genomic Encyclopedia of Type Strains, Phase IV (KMG-IV): sequencing the most valuable type-strain genomes for metagenomic binning, comparative biology and taxonomic classification.</title>
        <authorList>
            <person name="Goeker M."/>
        </authorList>
    </citation>
    <scope>NUCLEOTIDE SEQUENCE [LARGE SCALE GENOMIC DNA]</scope>
    <source>
        <strain evidence="2 3">DSM 100774</strain>
    </source>
</reference>
<sequence>MGKKLFIFIEFFNNRIMSGSAVLKVIDKKSFTATIKVKNTNESTF</sequence>
<organism evidence="2 3">
    <name type="scientific">Pedobacter zeae</name>
    <dbReference type="NCBI Taxonomy" id="1737356"/>
    <lineage>
        <taxon>Bacteria</taxon>
        <taxon>Pseudomonadati</taxon>
        <taxon>Bacteroidota</taxon>
        <taxon>Sphingobacteriia</taxon>
        <taxon>Sphingobacteriales</taxon>
        <taxon>Sphingobacteriaceae</taxon>
        <taxon>Pedobacter</taxon>
    </lineage>
</organism>
<dbReference type="EMBL" id="BMHZ01000002">
    <property type="protein sequence ID" value="GGH02591.1"/>
    <property type="molecule type" value="Genomic_DNA"/>
</dbReference>
<reference evidence="1" key="4">
    <citation type="submission" date="2024-05" db="EMBL/GenBank/DDBJ databases">
        <authorList>
            <person name="Sun Q."/>
            <person name="Zhou Y."/>
        </authorList>
    </citation>
    <scope>NUCLEOTIDE SEQUENCE</scope>
    <source>
        <strain evidence="1">CGMCC 1.15287</strain>
    </source>
</reference>
<name>A0A7W6P4A7_9SPHI</name>
<evidence type="ECO:0000313" key="3">
    <source>
        <dbReference type="Proteomes" id="UP000532273"/>
    </source>
</evidence>
<dbReference type="EMBL" id="JACIEF010000001">
    <property type="protein sequence ID" value="MBB4106598.1"/>
    <property type="molecule type" value="Genomic_DNA"/>
</dbReference>
<proteinExistence type="predicted"/>